<keyword evidence="1" id="KW-0456">Lyase</keyword>
<sequence>MIFVIKNVIDFHVHFPAKQEPRRRQVPPAIIEYQKELRAKWREQFKFGDPEAEHPGDDVQEQRWLREMEDNDLQHVNFLTGGGNEKLAALVKRHPDKFTGFAHHDLSQDGAAEKLQYAIEELGLHGYKWFGPLMTKSFDAPELKPFWTYLADRKLPCLIHFGVLGGPGGIVDHPYINPLTMARVVQEYVDIPFVFPHFGAGYWQELLHLAWSSPNVHVDGSGSNDWIRWMPYHLTLQDLFKKAYETIGPKRIVFGSDSSDFPRGFAKRYLDLQEAACHNIGVPKEDMQLIFGGNAARILKLKHPKSVIVE</sequence>
<dbReference type="Gene3D" id="3.20.20.140">
    <property type="entry name" value="Metal-dependent hydrolases"/>
    <property type="match status" value="1"/>
</dbReference>
<accession>A0ABR5AIT5</accession>
<dbReference type="SUPFAM" id="SSF51556">
    <property type="entry name" value="Metallo-dependent hydrolases"/>
    <property type="match status" value="1"/>
</dbReference>
<dbReference type="InterPro" id="IPR032466">
    <property type="entry name" value="Metal_Hydrolase"/>
</dbReference>
<dbReference type="Pfam" id="PF04909">
    <property type="entry name" value="Amidohydro_2"/>
    <property type="match status" value="1"/>
</dbReference>
<evidence type="ECO:0000313" key="4">
    <source>
        <dbReference type="Proteomes" id="UP000031967"/>
    </source>
</evidence>
<organism evidence="3 4">
    <name type="scientific">Gordoniibacillus kamchatkensis</name>
    <dbReference type="NCBI Taxonomy" id="1590651"/>
    <lineage>
        <taxon>Bacteria</taxon>
        <taxon>Bacillati</taxon>
        <taxon>Bacillota</taxon>
        <taxon>Bacilli</taxon>
        <taxon>Bacillales</taxon>
        <taxon>Paenibacillaceae</taxon>
        <taxon>Gordoniibacillus</taxon>
    </lineage>
</organism>
<gene>
    <name evidence="3" type="ORF">SD70_10650</name>
</gene>
<evidence type="ECO:0000313" key="3">
    <source>
        <dbReference type="EMBL" id="KIL40881.1"/>
    </source>
</evidence>
<dbReference type="PANTHER" id="PTHR21240:SF28">
    <property type="entry name" value="ISO-OROTATE DECARBOXYLASE (EUROFUNG)"/>
    <property type="match status" value="1"/>
</dbReference>
<dbReference type="InterPro" id="IPR006680">
    <property type="entry name" value="Amidohydro-rel"/>
</dbReference>
<reference evidence="3 4" key="1">
    <citation type="submission" date="2014-12" db="EMBL/GenBank/DDBJ databases">
        <title>Draft genome sequence of Paenibacillus kamchatkensis strain B-2647.</title>
        <authorList>
            <person name="Karlyshev A.V."/>
            <person name="Kudryashova E.B."/>
        </authorList>
    </citation>
    <scope>NUCLEOTIDE SEQUENCE [LARGE SCALE GENOMIC DNA]</scope>
    <source>
        <strain evidence="3 4">VKM B-2647</strain>
    </source>
</reference>
<dbReference type="Proteomes" id="UP000031967">
    <property type="component" value="Unassembled WGS sequence"/>
</dbReference>
<name>A0ABR5AIT5_9BACL</name>
<feature type="domain" description="Amidohydrolase-related" evidence="2">
    <location>
        <begin position="9"/>
        <end position="301"/>
    </location>
</feature>
<keyword evidence="4" id="KW-1185">Reference proteome</keyword>
<evidence type="ECO:0000259" key="2">
    <source>
        <dbReference type="Pfam" id="PF04909"/>
    </source>
</evidence>
<dbReference type="InterPro" id="IPR032465">
    <property type="entry name" value="ACMSD"/>
</dbReference>
<evidence type="ECO:0000256" key="1">
    <source>
        <dbReference type="ARBA" id="ARBA00023239"/>
    </source>
</evidence>
<protein>
    <submittedName>
        <fullName evidence="3">2-amino-3-carboxymuconate-6-semialdehyde decarboxylase</fullName>
    </submittedName>
</protein>
<comment type="caution">
    <text evidence="3">The sequence shown here is derived from an EMBL/GenBank/DDBJ whole genome shotgun (WGS) entry which is preliminary data.</text>
</comment>
<dbReference type="EMBL" id="JXAK01000015">
    <property type="protein sequence ID" value="KIL40881.1"/>
    <property type="molecule type" value="Genomic_DNA"/>
</dbReference>
<dbReference type="PANTHER" id="PTHR21240">
    <property type="entry name" value="2-AMINO-3-CARBOXYLMUCONATE-6-SEMIALDEHYDE DECARBOXYLASE"/>
    <property type="match status" value="1"/>
</dbReference>
<proteinExistence type="predicted"/>